<dbReference type="InterPro" id="IPR010982">
    <property type="entry name" value="Lambda_DNA-bd_dom_sf"/>
</dbReference>
<organism evidence="2 3">
    <name type="scientific">Niveispirillum lacus</name>
    <dbReference type="NCBI Taxonomy" id="1981099"/>
    <lineage>
        <taxon>Bacteria</taxon>
        <taxon>Pseudomonadati</taxon>
        <taxon>Pseudomonadota</taxon>
        <taxon>Alphaproteobacteria</taxon>
        <taxon>Rhodospirillales</taxon>
        <taxon>Azospirillaceae</taxon>
        <taxon>Niveispirillum</taxon>
    </lineage>
</organism>
<name>A0A255Z6N0_9PROT</name>
<dbReference type="SUPFAM" id="SSF47413">
    <property type="entry name" value="lambda repressor-like DNA-binding domains"/>
    <property type="match status" value="1"/>
</dbReference>
<dbReference type="RefSeq" id="WP_094453318.1">
    <property type="nucleotide sequence ID" value="NZ_NOXU01000017.1"/>
</dbReference>
<protein>
    <recommendedName>
        <fullName evidence="1">HigA2-like helix-turn-helix domain-containing protein</fullName>
    </recommendedName>
</protein>
<dbReference type="OrthoDB" id="9788479at2"/>
<sequence>MEYRAFACVWDAVEPDPVKRTDLRLRADLLIAMHHYLDNTKLDRFKLARQLGINATRLKHLRGGNINLFQLADLIALCVRAGLKVEISAGAEGTAPSMTSAIISPM</sequence>
<gene>
    <name evidence="2" type="ORF">CHU95_02270</name>
</gene>
<evidence type="ECO:0000259" key="1">
    <source>
        <dbReference type="Pfam" id="PF13744"/>
    </source>
</evidence>
<keyword evidence="3" id="KW-1185">Reference proteome</keyword>
<dbReference type="InterPro" id="IPR039554">
    <property type="entry name" value="HigA2-like_HTH"/>
</dbReference>
<dbReference type="Proteomes" id="UP000216998">
    <property type="component" value="Unassembled WGS sequence"/>
</dbReference>
<proteinExistence type="predicted"/>
<reference evidence="2 3" key="1">
    <citation type="submission" date="2017-07" db="EMBL/GenBank/DDBJ databases">
        <title>Niveispirillum cyanobacteriorum sp. nov., isolated from cyanobacterial aggregates in a eutrophic lake.</title>
        <authorList>
            <person name="Cai H."/>
        </authorList>
    </citation>
    <scope>NUCLEOTIDE SEQUENCE [LARGE SCALE GENOMIC DNA]</scope>
    <source>
        <strain evidence="3">TH1-14</strain>
    </source>
</reference>
<dbReference type="EMBL" id="NOXU01000017">
    <property type="protein sequence ID" value="OYQ37193.1"/>
    <property type="molecule type" value="Genomic_DNA"/>
</dbReference>
<evidence type="ECO:0000313" key="2">
    <source>
        <dbReference type="EMBL" id="OYQ37193.1"/>
    </source>
</evidence>
<accession>A0A255Z6N0</accession>
<dbReference type="Pfam" id="PF13744">
    <property type="entry name" value="HTH_37"/>
    <property type="match status" value="1"/>
</dbReference>
<evidence type="ECO:0000313" key="3">
    <source>
        <dbReference type="Proteomes" id="UP000216998"/>
    </source>
</evidence>
<dbReference type="GO" id="GO:0003677">
    <property type="term" value="F:DNA binding"/>
    <property type="evidence" value="ECO:0007669"/>
    <property type="project" value="InterPro"/>
</dbReference>
<feature type="domain" description="HigA2-like helix-turn-helix" evidence="1">
    <location>
        <begin position="21"/>
        <end position="89"/>
    </location>
</feature>
<comment type="caution">
    <text evidence="2">The sequence shown here is derived from an EMBL/GenBank/DDBJ whole genome shotgun (WGS) entry which is preliminary data.</text>
</comment>
<dbReference type="AlphaFoldDB" id="A0A255Z6N0"/>
<dbReference type="Gene3D" id="1.10.260.40">
    <property type="entry name" value="lambda repressor-like DNA-binding domains"/>
    <property type="match status" value="1"/>
</dbReference>